<dbReference type="EMBL" id="CAJNOO010000915">
    <property type="protein sequence ID" value="CAF1060696.1"/>
    <property type="molecule type" value="Genomic_DNA"/>
</dbReference>
<dbReference type="Pfam" id="PF15691">
    <property type="entry name" value="PPP1R32"/>
    <property type="match status" value="3"/>
</dbReference>
<dbReference type="AlphaFoldDB" id="A0A814LAA7"/>
<dbReference type="GO" id="GO:0019902">
    <property type="term" value="F:phosphatase binding"/>
    <property type="evidence" value="ECO:0007669"/>
    <property type="project" value="TreeGrafter"/>
</dbReference>
<name>A0A814LAA7_9BILA</name>
<dbReference type="Proteomes" id="UP000663882">
    <property type="component" value="Unassembled WGS sequence"/>
</dbReference>
<protein>
    <submittedName>
        <fullName evidence="1">Uncharacterized protein</fullName>
    </submittedName>
</protein>
<dbReference type="PANTHER" id="PTHR34349:SF1">
    <property type="entry name" value="PROTEIN PHOSPHATASE 1 REGULATORY SUBUNIT 32"/>
    <property type="match status" value="1"/>
</dbReference>
<proteinExistence type="predicted"/>
<organism evidence="1 2">
    <name type="scientific">Rotaria sordida</name>
    <dbReference type="NCBI Taxonomy" id="392033"/>
    <lineage>
        <taxon>Eukaryota</taxon>
        <taxon>Metazoa</taxon>
        <taxon>Spiralia</taxon>
        <taxon>Gnathifera</taxon>
        <taxon>Rotifera</taxon>
        <taxon>Eurotatoria</taxon>
        <taxon>Bdelloidea</taxon>
        <taxon>Philodinida</taxon>
        <taxon>Philodinidae</taxon>
        <taxon>Rotaria</taxon>
    </lineage>
</organism>
<reference evidence="1" key="1">
    <citation type="submission" date="2021-02" db="EMBL/GenBank/DDBJ databases">
        <authorList>
            <person name="Nowell W R."/>
        </authorList>
    </citation>
    <scope>NUCLEOTIDE SEQUENCE</scope>
</reference>
<evidence type="ECO:0000313" key="1">
    <source>
        <dbReference type="EMBL" id="CAF1060696.1"/>
    </source>
</evidence>
<dbReference type="PANTHER" id="PTHR34349">
    <property type="entry name" value="PROTEIN PHOSPHATASE 1 REGULATORY SUBUNIT 32"/>
    <property type="match status" value="1"/>
</dbReference>
<dbReference type="OrthoDB" id="9980630at2759"/>
<dbReference type="InterPro" id="IPR031410">
    <property type="entry name" value="SAXO4"/>
</dbReference>
<sequence>MCTENYETSHKAHYKPYELPNGTESLPPNINNQTSGFFRERAVHIPNSFLSPIGGKEATTYGSSFVKPARTEPVILGQVGPKESSGFISNTETEPITTTVDKLPHYNYPKGDDPLLTIIGTNTKISSDRVINNFVLPTGEGPYAGGLFAPDSTEYRKHYLGNQFLPEKMGNLNIGPKETTGPISNENGYVQTFDDPRRFITSYQINHFDMNRKGRDREGYVVGGIQQPRATGFTENNKVFNPLESYGDERITHYKLDPYQVSRMCAENYETSHKTHYKPYELPNGTESLPPNINNQTSGFFRERAVHIPNSFVPPIGGKEATTYGSNFVKPARTEPVILGQVGPKESSGFISNTETEPITTTVGERWHYRSRPIGATEYKEKFPHYNYPKGDDLLLTILPTGEGPYAGGLFAPDSIEYRKHYLGSQFLPEKMGNLNIGPKETTGPMSNENGYVQTFDDPRRFITSYQINHFDMNRKGRDREGYVVSGIQQPRATGFTENNTVFNPLESYGDERITYYKLDPYQVSRMCTENYETSHKTHYKPYELPNGTESLPPNINNQTSGFFRERAIGGKEATTYDSNFVKPARTEPVILGQVGPKESSGFISNTETEPITTTVGERWHYRSRPIGATEYKDKFPHYNYPKVNLII</sequence>
<gene>
    <name evidence="1" type="ORF">RFH988_LOCUS17239</name>
</gene>
<comment type="caution">
    <text evidence="1">The sequence shown here is derived from an EMBL/GenBank/DDBJ whole genome shotgun (WGS) entry which is preliminary data.</text>
</comment>
<evidence type="ECO:0000313" key="2">
    <source>
        <dbReference type="Proteomes" id="UP000663882"/>
    </source>
</evidence>
<accession>A0A814LAA7</accession>